<evidence type="ECO:0000313" key="7">
    <source>
        <dbReference type="Proteomes" id="UP000191135"/>
    </source>
</evidence>
<accession>A0A1U9Z188</accession>
<dbReference type="Gene3D" id="3.30.420.40">
    <property type="match status" value="1"/>
</dbReference>
<evidence type="ECO:0000256" key="1">
    <source>
        <dbReference type="ARBA" id="ARBA00009156"/>
    </source>
</evidence>
<keyword evidence="3 6" id="KW-0418">Kinase</keyword>
<protein>
    <submittedName>
        <fullName evidence="6">L-xylulose/3-keto-L-gulonate kinase</fullName>
        <ecNumber evidence="6">2.7.1.-</ecNumber>
    </submittedName>
</protein>
<name>A0A1U9Z188_9HYPH</name>
<dbReference type="AlphaFoldDB" id="A0A1U9Z188"/>
<proteinExistence type="inferred from homology"/>
<evidence type="ECO:0000259" key="5">
    <source>
        <dbReference type="Pfam" id="PF00370"/>
    </source>
</evidence>
<dbReference type="GO" id="GO:0005975">
    <property type="term" value="P:carbohydrate metabolic process"/>
    <property type="evidence" value="ECO:0007669"/>
    <property type="project" value="InterPro"/>
</dbReference>
<sequence length="76" mass="8199">MKDYFIGIDAGSSLLKCAVFDRSGRQLSEASERTPIDRPKPGFSELDPARSWQAAKTVVAEAVRASGIAPSDFRGI</sequence>
<dbReference type="PANTHER" id="PTHR43095:SF5">
    <property type="entry name" value="XYLULOSE KINASE"/>
    <property type="match status" value="1"/>
</dbReference>
<keyword evidence="2 6" id="KW-0808">Transferase</keyword>
<dbReference type="EMBL" id="CP020330">
    <property type="protein sequence ID" value="AQZ51453.1"/>
    <property type="molecule type" value="Genomic_DNA"/>
</dbReference>
<comment type="similarity">
    <text evidence="1">Belongs to the FGGY kinase family.</text>
</comment>
<dbReference type="SUPFAM" id="SSF53067">
    <property type="entry name" value="Actin-like ATPase domain"/>
    <property type="match status" value="1"/>
</dbReference>
<dbReference type="Proteomes" id="UP000191135">
    <property type="component" value="Chromosome"/>
</dbReference>
<dbReference type="PANTHER" id="PTHR43095">
    <property type="entry name" value="SUGAR KINASE"/>
    <property type="match status" value="1"/>
</dbReference>
<organism evidence="6 7">
    <name type="scientific">Martelella mediterranea DSM 17316</name>
    <dbReference type="NCBI Taxonomy" id="1122214"/>
    <lineage>
        <taxon>Bacteria</taxon>
        <taxon>Pseudomonadati</taxon>
        <taxon>Pseudomonadota</taxon>
        <taxon>Alphaproteobacteria</taxon>
        <taxon>Hyphomicrobiales</taxon>
        <taxon>Aurantimonadaceae</taxon>
        <taxon>Martelella</taxon>
    </lineage>
</organism>
<feature type="region of interest" description="Disordered" evidence="4">
    <location>
        <begin position="27"/>
        <end position="47"/>
    </location>
</feature>
<dbReference type="GO" id="GO:0016301">
    <property type="term" value="F:kinase activity"/>
    <property type="evidence" value="ECO:0007669"/>
    <property type="project" value="UniProtKB-KW"/>
</dbReference>
<dbReference type="KEGG" id="mmed:Mame_02115"/>
<dbReference type="STRING" id="1122214.Mame_02115"/>
<dbReference type="Pfam" id="PF00370">
    <property type="entry name" value="FGGY_N"/>
    <property type="match status" value="1"/>
</dbReference>
<dbReference type="RefSeq" id="WP_079920751.1">
    <property type="nucleotide sequence ID" value="NZ_AQWH01000001.1"/>
</dbReference>
<evidence type="ECO:0000256" key="4">
    <source>
        <dbReference type="SAM" id="MobiDB-lite"/>
    </source>
</evidence>
<evidence type="ECO:0000256" key="3">
    <source>
        <dbReference type="ARBA" id="ARBA00022777"/>
    </source>
</evidence>
<dbReference type="InterPro" id="IPR043129">
    <property type="entry name" value="ATPase_NBD"/>
</dbReference>
<dbReference type="EC" id="2.7.1.-" evidence="6"/>
<dbReference type="OrthoDB" id="9805576at2"/>
<dbReference type="eggNOG" id="COG1070">
    <property type="taxonomic scope" value="Bacteria"/>
</dbReference>
<reference evidence="6 7" key="1">
    <citation type="submission" date="2017-03" db="EMBL/GenBank/DDBJ databases">
        <title>Foreign affairs: Plasmid Transfer between Roseobacters and Rhizobia.</title>
        <authorList>
            <person name="Bartling P."/>
            <person name="Bunk B."/>
            <person name="Overmann J."/>
            <person name="Brinkmann H."/>
            <person name="Petersen J."/>
        </authorList>
    </citation>
    <scope>NUCLEOTIDE SEQUENCE [LARGE SCALE GENOMIC DNA]</scope>
    <source>
        <strain evidence="6 7">MACL11</strain>
    </source>
</reference>
<dbReference type="InterPro" id="IPR018484">
    <property type="entry name" value="FGGY_N"/>
</dbReference>
<dbReference type="InterPro" id="IPR050406">
    <property type="entry name" value="FGGY_Carb_Kinase"/>
</dbReference>
<keyword evidence="7" id="KW-1185">Reference proteome</keyword>
<evidence type="ECO:0000313" key="6">
    <source>
        <dbReference type="EMBL" id="AQZ51453.1"/>
    </source>
</evidence>
<feature type="compositionally biased region" description="Basic and acidic residues" evidence="4">
    <location>
        <begin position="30"/>
        <end position="40"/>
    </location>
</feature>
<gene>
    <name evidence="6" type="primary">lyx_3</name>
    <name evidence="6" type="ORF">Mame_02115</name>
</gene>
<feature type="domain" description="Carbohydrate kinase FGGY N-terminal" evidence="5">
    <location>
        <begin position="4"/>
        <end position="76"/>
    </location>
</feature>
<evidence type="ECO:0000256" key="2">
    <source>
        <dbReference type="ARBA" id="ARBA00022679"/>
    </source>
</evidence>